<dbReference type="EMBL" id="LNXT01000019">
    <property type="protein sequence ID" value="KTC71654.1"/>
    <property type="molecule type" value="Genomic_DNA"/>
</dbReference>
<reference evidence="4 6" key="2">
    <citation type="submission" date="2018-06" db="EMBL/GenBank/DDBJ databases">
        <authorList>
            <consortium name="Pathogen Informatics"/>
            <person name="Doyle S."/>
        </authorList>
    </citation>
    <scope>NUCLEOTIDE SEQUENCE [LARGE SCALE GENOMIC DNA]</scope>
    <source>
        <strain evidence="4 6">NCTC12437</strain>
    </source>
</reference>
<dbReference type="EMBL" id="UGNW01000001">
    <property type="protein sequence ID" value="STX32507.1"/>
    <property type="molecule type" value="Genomic_DNA"/>
</dbReference>
<feature type="region of interest" description="Disordered" evidence="1">
    <location>
        <begin position="134"/>
        <end position="160"/>
    </location>
</feature>
<accession>A0A378IB97</accession>
<dbReference type="AlphaFoldDB" id="A0A378IB97"/>
<dbReference type="OrthoDB" id="237820at2"/>
<organism evidence="4 6">
    <name type="scientific">Legionella birminghamensis</name>
    <dbReference type="NCBI Taxonomy" id="28083"/>
    <lineage>
        <taxon>Bacteria</taxon>
        <taxon>Pseudomonadati</taxon>
        <taxon>Pseudomonadota</taxon>
        <taxon>Gammaproteobacteria</taxon>
        <taxon>Legionellales</taxon>
        <taxon>Legionellaceae</taxon>
        <taxon>Legionella</taxon>
    </lineage>
</organism>
<gene>
    <name evidence="4" type="primary">pipB2</name>
    <name evidence="3" type="ORF">Lbir_1509</name>
    <name evidence="4" type="ORF">NCTC12437_02298</name>
</gene>
<protein>
    <submittedName>
        <fullName evidence="3">Secreted effector protein pipB2</fullName>
    </submittedName>
    <submittedName>
        <fullName evidence="4">Type III effector pipB2</fullName>
    </submittedName>
</protein>
<proteinExistence type="predicted"/>
<dbReference type="InterPro" id="IPR018683">
    <property type="entry name" value="DUF2169"/>
</dbReference>
<dbReference type="STRING" id="28083.Lbir_1509"/>
<evidence type="ECO:0000313" key="4">
    <source>
        <dbReference type="EMBL" id="STX32507.1"/>
    </source>
</evidence>
<evidence type="ECO:0000259" key="2">
    <source>
        <dbReference type="Pfam" id="PF09937"/>
    </source>
</evidence>
<keyword evidence="5" id="KW-1185">Reference proteome</keyword>
<dbReference type="Pfam" id="PF00805">
    <property type="entry name" value="Pentapeptide"/>
    <property type="match status" value="1"/>
</dbReference>
<dbReference type="PANTHER" id="PTHR14136">
    <property type="entry name" value="BTB_POZ DOMAIN-CONTAINING PROTEIN KCTD9"/>
    <property type="match status" value="1"/>
</dbReference>
<dbReference type="Pfam" id="PF09937">
    <property type="entry name" value="DUF2169"/>
    <property type="match status" value="1"/>
</dbReference>
<reference evidence="3 5" key="1">
    <citation type="submission" date="2015-11" db="EMBL/GenBank/DDBJ databases">
        <title>Genomic analysis of 38 Legionella species identifies large and diverse effector repertoires.</title>
        <authorList>
            <person name="Burstein D."/>
            <person name="Amaro F."/>
            <person name="Zusman T."/>
            <person name="Lifshitz Z."/>
            <person name="Cohen O."/>
            <person name="Gilbert J.A."/>
            <person name="Pupko T."/>
            <person name="Shuman H.A."/>
            <person name="Segal G."/>
        </authorList>
    </citation>
    <scope>NUCLEOTIDE SEQUENCE [LARGE SCALE GENOMIC DNA]</scope>
    <source>
        <strain evidence="3 5">CDC#1407-AL-14</strain>
    </source>
</reference>
<dbReference type="Gene3D" id="2.160.20.80">
    <property type="entry name" value="E3 ubiquitin-protein ligase SopA"/>
    <property type="match status" value="3"/>
</dbReference>
<feature type="domain" description="DUF2169" evidence="2">
    <location>
        <begin position="21"/>
        <end position="296"/>
    </location>
</feature>
<evidence type="ECO:0000313" key="5">
    <source>
        <dbReference type="Proteomes" id="UP000054735"/>
    </source>
</evidence>
<dbReference type="Pfam" id="PF13599">
    <property type="entry name" value="Pentapeptide_4"/>
    <property type="match status" value="1"/>
</dbReference>
<dbReference type="SUPFAM" id="SSF141571">
    <property type="entry name" value="Pentapeptide repeat-like"/>
    <property type="match status" value="3"/>
</dbReference>
<feature type="compositionally biased region" description="Basic and acidic residues" evidence="1">
    <location>
        <begin position="147"/>
        <end position="159"/>
    </location>
</feature>
<evidence type="ECO:0000313" key="3">
    <source>
        <dbReference type="EMBL" id="KTC71654.1"/>
    </source>
</evidence>
<evidence type="ECO:0000256" key="1">
    <source>
        <dbReference type="SAM" id="MobiDB-lite"/>
    </source>
</evidence>
<dbReference type="PANTHER" id="PTHR14136:SF17">
    <property type="entry name" value="BTB_POZ DOMAIN-CONTAINING PROTEIN KCTD9"/>
    <property type="match status" value="1"/>
</dbReference>
<dbReference type="RefSeq" id="WP_058523571.1">
    <property type="nucleotide sequence ID" value="NZ_CAAAHV010000001.1"/>
</dbReference>
<sequence length="869" mass="99052">MKILRDASHTLIPVFYRHNNKDMLSVTLMAMFSFNQRKIFSSFQEFWTIAKKNFQDDEMLDFYLPKLRSEYFVKGSCYAYDPETRQSEVEIILADMEKKLLVFGERHWIIKGLVRQASKPAVFESMPLSYENAFGGKENPYNPQGKGDADSQKSGHDELPNIEIPNHLVTESSARPLPALLLPYPLDAKAFKSKLGTFDRDWYEKERPFYPKDIDWSYFNRALPDQQRDGFFSGDENFSIKNMHPGKKIINGSLPGMRMRCFYKHQDEQAKLEEIALQLDTVWLMPEYEKGILIWHGQIALSPAGKKPAFIHSAHEFLDTPKKPLEYYATRLKNPPIEILPPAPLHGVKSSAKLGVGTDLAEQLKKIRVQKEEDPDTAKLRIQLASLLNGLSPNAQIAVAKSFSSQMIEELKLNKAEPSSQATKQLFSNIAKYKEEIVKGDKPDSEKQKLLKEADLIEKRIRMLDATGKMAQYRLKAASPSTYTREDIIKAYQDKTDLKYENLSGLDLSGLDLSGIDLSGCNLSHCLLVETKFNHANLEQATLMNARLEKTTLVTANLSAALFRNCQFSQVEGKSANLSKAELLECQFEACDFSNAALVHAKISHSRFNQVQLVSAKAEAWAVTDCTFKACDLSKAAMKYSHIDRCFFEQVELSEADFTNSDCRHSQFEGLGINQLTAKLCVMKNCKLTNCLFDYCQMDSFELIQSHFEKSRFLHCQMEKISIAGTTIVNSRIAHSNLKNCRTNADTQISKTKFLNTELNNSALLGGQFDNISCLACNMENMQIMNSQWLNAEFVQCNGKRLRILDSEMKRIDFKKTNLFQGYFQNSRFIESEFDHCNLYAATFNTCTLMDTPKRHCLEQQSYYDEAET</sequence>
<dbReference type="Proteomes" id="UP000054735">
    <property type="component" value="Unassembled WGS sequence"/>
</dbReference>
<dbReference type="InterPro" id="IPR051082">
    <property type="entry name" value="Pentapeptide-BTB/POZ_domain"/>
</dbReference>
<evidence type="ECO:0000313" key="6">
    <source>
        <dbReference type="Proteomes" id="UP000255066"/>
    </source>
</evidence>
<name>A0A378IB97_9GAMM</name>
<dbReference type="Proteomes" id="UP000255066">
    <property type="component" value="Unassembled WGS sequence"/>
</dbReference>
<dbReference type="InterPro" id="IPR001646">
    <property type="entry name" value="5peptide_repeat"/>
</dbReference>